<dbReference type="AlphaFoldDB" id="A0A502FUZ8"/>
<keyword evidence="1" id="KW-0812">Transmembrane</keyword>
<sequence length="76" mass="8738">MERLVHNERVKLSATWFNSLSVACIIAGFVTMGIVMMSSEGREPFVIITFLFMQIALYSAGVCFRMVANYWLIRLR</sequence>
<feature type="transmembrane region" description="Helical" evidence="1">
    <location>
        <begin position="20"/>
        <end position="39"/>
    </location>
</feature>
<keyword evidence="1" id="KW-1133">Transmembrane helix</keyword>
<proteinExistence type="predicted"/>
<accession>A0A502FUZ8</accession>
<feature type="transmembrane region" description="Helical" evidence="1">
    <location>
        <begin position="45"/>
        <end position="68"/>
    </location>
</feature>
<keyword evidence="3" id="KW-1185">Reference proteome</keyword>
<protein>
    <submittedName>
        <fullName evidence="2">Uncharacterized protein</fullName>
    </submittedName>
</protein>
<reference evidence="2 3" key="1">
    <citation type="journal article" date="2019" name="Environ. Microbiol.">
        <title>Species interactions and distinct microbial communities in high Arctic permafrost affected cryosols are associated with the CH4 and CO2 gas fluxes.</title>
        <authorList>
            <person name="Altshuler I."/>
            <person name="Hamel J."/>
            <person name="Turney S."/>
            <person name="Magnuson E."/>
            <person name="Levesque R."/>
            <person name="Greer C."/>
            <person name="Whyte L.G."/>
        </authorList>
    </citation>
    <scope>NUCLEOTIDE SEQUENCE [LARGE SCALE GENOMIC DNA]</scope>
    <source>
        <strain evidence="2 3">S9.3B</strain>
    </source>
</reference>
<evidence type="ECO:0000313" key="2">
    <source>
        <dbReference type="EMBL" id="TPG53295.1"/>
    </source>
</evidence>
<dbReference type="PROSITE" id="PS51257">
    <property type="entry name" value="PROKAR_LIPOPROTEIN"/>
    <property type="match status" value="1"/>
</dbReference>
<dbReference type="Proteomes" id="UP000317078">
    <property type="component" value="Unassembled WGS sequence"/>
</dbReference>
<keyword evidence="1" id="KW-0472">Membrane</keyword>
<evidence type="ECO:0000256" key="1">
    <source>
        <dbReference type="SAM" id="Phobius"/>
    </source>
</evidence>
<name>A0A502FUZ8_9PROT</name>
<comment type="caution">
    <text evidence="2">The sequence shown here is derived from an EMBL/GenBank/DDBJ whole genome shotgun (WGS) entry which is preliminary data.</text>
</comment>
<dbReference type="EMBL" id="RCZP01000018">
    <property type="protein sequence ID" value="TPG53295.1"/>
    <property type="molecule type" value="Genomic_DNA"/>
</dbReference>
<organism evidence="2 3">
    <name type="scientific">Muricoccus nepalensis</name>
    <dbReference type="NCBI Taxonomy" id="1854500"/>
    <lineage>
        <taxon>Bacteria</taxon>
        <taxon>Pseudomonadati</taxon>
        <taxon>Pseudomonadota</taxon>
        <taxon>Alphaproteobacteria</taxon>
        <taxon>Acetobacterales</taxon>
        <taxon>Roseomonadaceae</taxon>
        <taxon>Muricoccus</taxon>
    </lineage>
</organism>
<gene>
    <name evidence="2" type="ORF">EAH89_17410</name>
</gene>
<evidence type="ECO:0000313" key="3">
    <source>
        <dbReference type="Proteomes" id="UP000317078"/>
    </source>
</evidence>